<evidence type="ECO:0000313" key="3">
    <source>
        <dbReference type="Proteomes" id="UP000023703"/>
    </source>
</evidence>
<reference evidence="2 3" key="1">
    <citation type="journal article" date="2015" name="Int. J. Syst. Evol. Microbiol.">
        <title>Revisiting Corynebacterium glyciniphilum (ex Kubota et al., 1972) sp. nov., nom. rev., isolated from putrefied banana.</title>
        <authorList>
            <person name="Al-Dilaimi A."/>
            <person name="Bednarz H."/>
            <person name="Lomker A."/>
            <person name="Niehaus K."/>
            <person name="Kalinowski J."/>
            <person name="Ruckert C."/>
        </authorList>
    </citation>
    <scope>NUCLEOTIDE SEQUENCE [LARGE SCALE GENOMIC DNA]</scope>
    <source>
        <strain evidence="2">AJ 3170</strain>
    </source>
</reference>
<sequence length="158" mass="17825">MTIEIPGHGQFSDSDDEWTATLSVDVVGDDVEFTVIHDDEDVDIDEVATCLSNYRSLPESALKAATSQVFAYYREATEEFSAEEREDYGIPEITEPADVWNFVTLGASATVELDDETDEWFIITENECDWEPEHGLQIVLRNGEAVTRVSEYDGFIRD</sequence>
<gene>
    <name evidence="2" type="ORF">CGLY_13195</name>
</gene>
<dbReference type="EMBL" id="CP006842">
    <property type="protein sequence ID" value="AHW65079.1"/>
    <property type="molecule type" value="Genomic_DNA"/>
</dbReference>
<dbReference type="eggNOG" id="ENOG5030K20">
    <property type="taxonomic scope" value="Bacteria"/>
</dbReference>
<name>X5DUV9_9CORY</name>
<keyword evidence="3" id="KW-1185">Reference proteome</keyword>
<evidence type="ECO:0000313" key="2">
    <source>
        <dbReference type="EMBL" id="AHW65079.1"/>
    </source>
</evidence>
<organism evidence="2 3">
    <name type="scientific">Corynebacterium glyciniphilum AJ 3170</name>
    <dbReference type="NCBI Taxonomy" id="1404245"/>
    <lineage>
        <taxon>Bacteria</taxon>
        <taxon>Bacillati</taxon>
        <taxon>Actinomycetota</taxon>
        <taxon>Actinomycetes</taxon>
        <taxon>Mycobacteriales</taxon>
        <taxon>Corynebacteriaceae</taxon>
        <taxon>Corynebacterium</taxon>
    </lineage>
</organism>
<dbReference type="OrthoDB" id="6028394at2"/>
<dbReference type="RefSeq" id="WP_038550068.1">
    <property type="nucleotide sequence ID" value="NZ_CP006842.1"/>
</dbReference>
<dbReference type="STRING" id="1404245.CGLY_13195"/>
<dbReference type="AlphaFoldDB" id="X5DUV9"/>
<proteinExistence type="predicted"/>
<dbReference type="InterPro" id="IPR054254">
    <property type="entry name" value="DUF6985"/>
</dbReference>
<protein>
    <recommendedName>
        <fullName evidence="1">DUF6985 domain-containing protein</fullName>
    </recommendedName>
</protein>
<feature type="domain" description="DUF6985" evidence="1">
    <location>
        <begin position="12"/>
        <end position="155"/>
    </location>
</feature>
<dbReference type="Proteomes" id="UP000023703">
    <property type="component" value="Chromosome"/>
</dbReference>
<dbReference type="KEGG" id="cgy:CGLY_13195"/>
<evidence type="ECO:0000259" key="1">
    <source>
        <dbReference type="Pfam" id="PF22481"/>
    </source>
</evidence>
<accession>X5DUV9</accession>
<dbReference type="Pfam" id="PF22481">
    <property type="entry name" value="DUF6985"/>
    <property type="match status" value="1"/>
</dbReference>
<dbReference type="HOGENOM" id="CLU_1666451_0_0_11"/>